<dbReference type="STRING" id="323098.Nwi_2410"/>
<evidence type="ECO:0000313" key="8">
    <source>
        <dbReference type="Proteomes" id="UP000002531"/>
    </source>
</evidence>
<feature type="transmembrane region" description="Helical" evidence="5">
    <location>
        <begin position="245"/>
        <end position="262"/>
    </location>
</feature>
<dbReference type="HOGENOM" id="CLU_051481_0_0_5"/>
<feature type="transmembrane region" description="Helical" evidence="5">
    <location>
        <begin position="398"/>
        <end position="415"/>
    </location>
</feature>
<sequence>MTFRFLINPIKEKRYVLRDSWISAAHRSRTADHLAVLMAISLPWSTTIFGVFTVLWLIMLLTVIDARQFRFQFRRPAYWLPVALFCLAAIGMLWADAPWAARIHAAGSVVKLLAIPLLMHQFERSGKGLAVFLAFLGSCTVLLALSWLSWFEPRVIPAHDKIPGVPVKNWITQGVEFVLCIFGSAALAIVIWRRQRRYAAAGLVLLGAAFFLNMALVASSRTALVSLPILLLISTFRYMKWREALILYTAIAITAALTWFLAPNLQERIASIQQQYASSQSQQTSVGLRLEYWTKSLRFIRNAPLAGHGTGSIRSLFEREAGGEAVTDNQIVANPHNQTLYFALEWGVIGVILLYAMWLSHFLMFIDMRWISWLGIIVVSQNVLGSLFNSHLSDYVEGWIYVMGVGVAGGMVSRVRKPPPVAGPAS</sequence>
<feature type="transmembrane region" description="Helical" evidence="5">
    <location>
        <begin position="170"/>
        <end position="191"/>
    </location>
</feature>
<proteinExistence type="predicted"/>
<name>Q3SPX7_NITWN</name>
<dbReference type="eggNOG" id="COG3307">
    <property type="taxonomic scope" value="Bacteria"/>
</dbReference>
<evidence type="ECO:0000256" key="1">
    <source>
        <dbReference type="ARBA" id="ARBA00004141"/>
    </source>
</evidence>
<keyword evidence="4 5" id="KW-0472">Membrane</keyword>
<dbReference type="AlphaFoldDB" id="Q3SPX7"/>
<accession>Q3SPX7</accession>
<dbReference type="PANTHER" id="PTHR37422:SF13">
    <property type="entry name" value="LIPOPOLYSACCHARIDE BIOSYNTHESIS PROTEIN PA4999-RELATED"/>
    <property type="match status" value="1"/>
</dbReference>
<feature type="domain" description="O-antigen ligase-related" evidence="6">
    <location>
        <begin position="210"/>
        <end position="354"/>
    </location>
</feature>
<dbReference type="GO" id="GO:0016020">
    <property type="term" value="C:membrane"/>
    <property type="evidence" value="ECO:0007669"/>
    <property type="project" value="UniProtKB-SubCell"/>
</dbReference>
<keyword evidence="3 5" id="KW-1133">Transmembrane helix</keyword>
<dbReference type="InterPro" id="IPR051533">
    <property type="entry name" value="WaaL-like"/>
</dbReference>
<evidence type="ECO:0000256" key="3">
    <source>
        <dbReference type="ARBA" id="ARBA00022989"/>
    </source>
</evidence>
<dbReference type="PANTHER" id="PTHR37422">
    <property type="entry name" value="TEICHURONIC ACID BIOSYNTHESIS PROTEIN TUAE"/>
    <property type="match status" value="1"/>
</dbReference>
<feature type="transmembrane region" description="Helical" evidence="5">
    <location>
        <begin position="42"/>
        <end position="64"/>
    </location>
</feature>
<comment type="subcellular location">
    <subcellularLocation>
        <location evidence="1">Membrane</location>
        <topology evidence="1">Multi-pass membrane protein</topology>
    </subcellularLocation>
</comment>
<evidence type="ECO:0000256" key="5">
    <source>
        <dbReference type="SAM" id="Phobius"/>
    </source>
</evidence>
<feature type="transmembrane region" description="Helical" evidence="5">
    <location>
        <begin position="370"/>
        <end position="392"/>
    </location>
</feature>
<feature type="transmembrane region" description="Helical" evidence="5">
    <location>
        <begin position="198"/>
        <end position="216"/>
    </location>
</feature>
<evidence type="ECO:0000256" key="4">
    <source>
        <dbReference type="ARBA" id="ARBA00023136"/>
    </source>
</evidence>
<dbReference type="TCDB" id="9.B.67.6.8">
    <property type="family name" value="the o-antigen polymerase (oap) family"/>
</dbReference>
<dbReference type="InterPro" id="IPR007016">
    <property type="entry name" value="O-antigen_ligase-rel_domated"/>
</dbReference>
<dbReference type="EMBL" id="CP000115">
    <property type="protein sequence ID" value="ABA05664.1"/>
    <property type="molecule type" value="Genomic_DNA"/>
</dbReference>
<keyword evidence="2 5" id="KW-0812">Transmembrane</keyword>
<organism evidence="7 8">
    <name type="scientific">Nitrobacter winogradskyi (strain ATCC 25391 / DSM 10237 / CIP 104748 / NCIMB 11846 / Nb-255)</name>
    <dbReference type="NCBI Taxonomy" id="323098"/>
    <lineage>
        <taxon>Bacteria</taxon>
        <taxon>Pseudomonadati</taxon>
        <taxon>Pseudomonadota</taxon>
        <taxon>Alphaproteobacteria</taxon>
        <taxon>Hyphomicrobiales</taxon>
        <taxon>Nitrobacteraceae</taxon>
        <taxon>Nitrobacter</taxon>
    </lineage>
</organism>
<keyword evidence="8" id="KW-1185">Reference proteome</keyword>
<dbReference type="Proteomes" id="UP000002531">
    <property type="component" value="Chromosome"/>
</dbReference>
<protein>
    <submittedName>
        <fullName evidence="7">O-antigen polymerase</fullName>
    </submittedName>
</protein>
<evidence type="ECO:0000259" key="6">
    <source>
        <dbReference type="Pfam" id="PF04932"/>
    </source>
</evidence>
<feature type="transmembrane region" description="Helical" evidence="5">
    <location>
        <begin position="76"/>
        <end position="95"/>
    </location>
</feature>
<dbReference type="Pfam" id="PF04932">
    <property type="entry name" value="Wzy_C"/>
    <property type="match status" value="1"/>
</dbReference>
<reference evidence="7 8" key="1">
    <citation type="journal article" date="2006" name="Appl. Environ. Microbiol.">
        <title>Genome sequence of the chemolithoautotrophic nitrite-oxidizing bacterium Nitrobacter winogradskyi Nb-255.</title>
        <authorList>
            <person name="Starkenburg S.R."/>
            <person name="Chain P.S."/>
            <person name="Sayavedra-Soto L.A."/>
            <person name="Hauser L."/>
            <person name="Land M.L."/>
            <person name="Larimer F.W."/>
            <person name="Malfatti S.A."/>
            <person name="Klotz M.G."/>
            <person name="Bottomley P.J."/>
            <person name="Arp D.J."/>
            <person name="Hickey W.J."/>
        </authorList>
    </citation>
    <scope>NUCLEOTIDE SEQUENCE [LARGE SCALE GENOMIC DNA]</scope>
    <source>
        <strain evidence="8">ATCC 25391 / DSM 10237 / CIP 104748 / NCIMB 11846 / Nb-255</strain>
    </source>
</reference>
<dbReference type="OrthoDB" id="8129715at2"/>
<dbReference type="KEGG" id="nwi:Nwi_2410"/>
<evidence type="ECO:0000256" key="2">
    <source>
        <dbReference type="ARBA" id="ARBA00022692"/>
    </source>
</evidence>
<feature type="transmembrane region" description="Helical" evidence="5">
    <location>
        <begin position="131"/>
        <end position="150"/>
    </location>
</feature>
<evidence type="ECO:0000313" key="7">
    <source>
        <dbReference type="EMBL" id="ABA05664.1"/>
    </source>
</evidence>
<gene>
    <name evidence="7" type="ordered locus">Nwi_2410</name>
</gene>
<feature type="transmembrane region" description="Helical" evidence="5">
    <location>
        <begin position="101"/>
        <end position="119"/>
    </location>
</feature>
<feature type="transmembrane region" description="Helical" evidence="5">
    <location>
        <begin position="340"/>
        <end position="358"/>
    </location>
</feature>